<evidence type="ECO:0000313" key="1">
    <source>
        <dbReference type="EMBL" id="KAF9485447.1"/>
    </source>
</evidence>
<gene>
    <name evidence="1" type="ORF">BDN70DRAFT_977568</name>
</gene>
<organism evidence="1 2">
    <name type="scientific">Pholiota conissans</name>
    <dbReference type="NCBI Taxonomy" id="109636"/>
    <lineage>
        <taxon>Eukaryota</taxon>
        <taxon>Fungi</taxon>
        <taxon>Dikarya</taxon>
        <taxon>Basidiomycota</taxon>
        <taxon>Agaricomycotina</taxon>
        <taxon>Agaricomycetes</taxon>
        <taxon>Agaricomycetidae</taxon>
        <taxon>Agaricales</taxon>
        <taxon>Agaricineae</taxon>
        <taxon>Strophariaceae</taxon>
        <taxon>Pholiota</taxon>
    </lineage>
</organism>
<proteinExistence type="predicted"/>
<protein>
    <submittedName>
        <fullName evidence="1">Uncharacterized protein</fullName>
    </submittedName>
</protein>
<sequence>MQCALDPGQGRFAKVASHTWTATCANTALAIVEFTAHTQTLNSKSPQAAEHIQAMSGQVSIELAIGGDPKRCYFPMRVHCECGVINRPRAGTHAGKYVLGIPALSVLKSGYGGGDKLGGGRWVETSFGALERVIHDSRWDAFFLMDIALALALALASMGSERIRTLERMLFGVGAMDDGVKRSRVVMRRASESIREVIDSAGWECGFGFGFGWGWVWSQLGNGELGSGELGVGRKQVIYIPESDFSKPKAKER</sequence>
<reference evidence="1" key="1">
    <citation type="submission" date="2020-11" db="EMBL/GenBank/DDBJ databases">
        <authorList>
            <consortium name="DOE Joint Genome Institute"/>
            <person name="Ahrendt S."/>
            <person name="Riley R."/>
            <person name="Andreopoulos W."/>
            <person name="Labutti K."/>
            <person name="Pangilinan J."/>
            <person name="Ruiz-Duenas F.J."/>
            <person name="Barrasa J.M."/>
            <person name="Sanchez-Garcia M."/>
            <person name="Camarero S."/>
            <person name="Miyauchi S."/>
            <person name="Serrano A."/>
            <person name="Linde D."/>
            <person name="Babiker R."/>
            <person name="Drula E."/>
            <person name="Ayuso-Fernandez I."/>
            <person name="Pacheco R."/>
            <person name="Padilla G."/>
            <person name="Ferreira P."/>
            <person name="Barriuso J."/>
            <person name="Kellner H."/>
            <person name="Castanera R."/>
            <person name="Alfaro M."/>
            <person name="Ramirez L."/>
            <person name="Pisabarro A.G."/>
            <person name="Kuo A."/>
            <person name="Tritt A."/>
            <person name="Lipzen A."/>
            <person name="He G."/>
            <person name="Yan M."/>
            <person name="Ng V."/>
            <person name="Cullen D."/>
            <person name="Martin F."/>
            <person name="Rosso M.-N."/>
            <person name="Henrissat B."/>
            <person name="Hibbett D."/>
            <person name="Martinez A.T."/>
            <person name="Grigoriev I.V."/>
        </authorList>
    </citation>
    <scope>NUCLEOTIDE SEQUENCE</scope>
    <source>
        <strain evidence="1">CIRM-BRFM 674</strain>
    </source>
</reference>
<comment type="caution">
    <text evidence="1">The sequence shown here is derived from an EMBL/GenBank/DDBJ whole genome shotgun (WGS) entry which is preliminary data.</text>
</comment>
<name>A0A9P5ZDH9_9AGAR</name>
<dbReference type="EMBL" id="MU155135">
    <property type="protein sequence ID" value="KAF9485447.1"/>
    <property type="molecule type" value="Genomic_DNA"/>
</dbReference>
<accession>A0A9P5ZDH9</accession>
<dbReference type="AlphaFoldDB" id="A0A9P5ZDH9"/>
<dbReference type="Proteomes" id="UP000807469">
    <property type="component" value="Unassembled WGS sequence"/>
</dbReference>
<evidence type="ECO:0000313" key="2">
    <source>
        <dbReference type="Proteomes" id="UP000807469"/>
    </source>
</evidence>
<keyword evidence="2" id="KW-1185">Reference proteome</keyword>